<feature type="signal peptide" evidence="1">
    <location>
        <begin position="1"/>
        <end position="26"/>
    </location>
</feature>
<proteinExistence type="predicted"/>
<accession>A0A2H6NCU6</accession>
<dbReference type="EMBL" id="IACI01082970">
    <property type="protein sequence ID" value="LAA29742.1"/>
    <property type="molecule type" value="Transcribed_RNA"/>
</dbReference>
<reference evidence="2" key="1">
    <citation type="submission" date="2017-07" db="EMBL/GenBank/DDBJ databases">
        <authorList>
            <person name="Mikheyev A."/>
            <person name="Grau M."/>
        </authorList>
    </citation>
    <scope>NUCLEOTIDE SEQUENCE</scope>
    <source>
        <tissue evidence="2">Venom_gland</tissue>
    </source>
</reference>
<evidence type="ECO:0000313" key="2">
    <source>
        <dbReference type="EMBL" id="LAA29742.1"/>
    </source>
</evidence>
<name>A0A2H6NCU6_9SAUR</name>
<evidence type="ECO:0000256" key="1">
    <source>
        <dbReference type="SAM" id="SignalP"/>
    </source>
</evidence>
<protein>
    <submittedName>
        <fullName evidence="2">Uncharacterized protein</fullName>
    </submittedName>
</protein>
<organism evidence="2">
    <name type="scientific">Micrurus carvalhoi</name>
    <dbReference type="NCBI Taxonomy" id="3147026"/>
    <lineage>
        <taxon>Eukaryota</taxon>
        <taxon>Metazoa</taxon>
        <taxon>Chordata</taxon>
        <taxon>Craniata</taxon>
        <taxon>Vertebrata</taxon>
        <taxon>Euteleostomi</taxon>
        <taxon>Lepidosauria</taxon>
        <taxon>Squamata</taxon>
        <taxon>Bifurcata</taxon>
        <taxon>Unidentata</taxon>
        <taxon>Episquamata</taxon>
        <taxon>Toxicofera</taxon>
        <taxon>Serpentes</taxon>
        <taxon>Colubroidea</taxon>
        <taxon>Elapidae</taxon>
        <taxon>Elapinae</taxon>
        <taxon>Micrurus</taxon>
    </lineage>
</organism>
<keyword evidence="1" id="KW-0732">Signal</keyword>
<reference evidence="2" key="2">
    <citation type="submission" date="2017-12" db="EMBL/GenBank/DDBJ databases">
        <title>Coralsnake Venomics: Analyses of Venom Gland Transcriptomes and Proteomes of Six Brazilian Taxa.</title>
        <authorList>
            <person name="Aird S.D."/>
            <person name="Jorge da Silva N."/>
            <person name="Qiu L."/>
            <person name="Villar-Briones A."/>
            <person name="Aparecida-Saddi V."/>
            <person name="Campos-Telles M.P."/>
            <person name="Grau M."/>
            <person name="Mikheyev A.S."/>
        </authorList>
    </citation>
    <scope>NUCLEOTIDE SEQUENCE</scope>
    <source>
        <tissue evidence="2">Venom_gland</tissue>
    </source>
</reference>
<sequence length="136" mass="15156">MAEGASVGRTSLFLGNMRMLLTNVAALWAEGEEEEEKGCLGITCGTLGQLGRSLRSKLPKLGRSRAKGLFSRSVNRKSGKMWSEVYGECQSWKFMEIVRLSGHGCPRGAFSKRQLDFLGFSWKLFRFSSKKLLQLG</sequence>
<dbReference type="AlphaFoldDB" id="A0A2H6NCU6"/>
<feature type="chain" id="PRO_5014137350" evidence="1">
    <location>
        <begin position="27"/>
        <end position="136"/>
    </location>
</feature>